<evidence type="ECO:0000313" key="2">
    <source>
        <dbReference type="EMBL" id="MFB9330824.1"/>
    </source>
</evidence>
<dbReference type="Proteomes" id="UP001589747">
    <property type="component" value="Unassembled WGS sequence"/>
</dbReference>
<feature type="transmembrane region" description="Helical" evidence="1">
    <location>
        <begin position="7"/>
        <end position="30"/>
    </location>
</feature>
<reference evidence="2 3" key="1">
    <citation type="submission" date="2024-09" db="EMBL/GenBank/DDBJ databases">
        <authorList>
            <person name="Sun Q."/>
            <person name="Mori K."/>
        </authorList>
    </citation>
    <scope>NUCLEOTIDE SEQUENCE [LARGE SCALE GENOMIC DNA]</scope>
    <source>
        <strain evidence="2 3">TISTR 2452</strain>
    </source>
</reference>
<evidence type="ECO:0000313" key="3">
    <source>
        <dbReference type="Proteomes" id="UP001589747"/>
    </source>
</evidence>
<keyword evidence="1" id="KW-0812">Transmembrane</keyword>
<dbReference type="EMBL" id="JBHMDO010000054">
    <property type="protein sequence ID" value="MFB9330824.1"/>
    <property type="molecule type" value="Genomic_DNA"/>
</dbReference>
<keyword evidence="1" id="KW-1133">Transmembrane helix</keyword>
<gene>
    <name evidence="2" type="ORF">ACFFSY_33200</name>
</gene>
<dbReference type="RefSeq" id="WP_377502597.1">
    <property type="nucleotide sequence ID" value="NZ_JBHMDO010000054.1"/>
</dbReference>
<name>A0ABV5L017_9BACL</name>
<organism evidence="2 3">
    <name type="scientific">Paenibacillus aurantiacus</name>
    <dbReference type="NCBI Taxonomy" id="1936118"/>
    <lineage>
        <taxon>Bacteria</taxon>
        <taxon>Bacillati</taxon>
        <taxon>Bacillota</taxon>
        <taxon>Bacilli</taxon>
        <taxon>Bacillales</taxon>
        <taxon>Paenibacillaceae</taxon>
        <taxon>Paenibacillus</taxon>
    </lineage>
</organism>
<proteinExistence type="predicted"/>
<keyword evidence="3" id="KW-1185">Reference proteome</keyword>
<evidence type="ECO:0008006" key="4">
    <source>
        <dbReference type="Google" id="ProtNLM"/>
    </source>
</evidence>
<accession>A0ABV5L017</accession>
<keyword evidence="1" id="KW-0472">Membrane</keyword>
<sequence>MRFYHWLIGLVLAVAVPTLIYALMTGPVFFDVVKSSLLPAPTDFQYHDSYFVIINFQFFIVLALLIFLLYIGGAFLIGRRRRRAKPGRPSSD</sequence>
<evidence type="ECO:0000256" key="1">
    <source>
        <dbReference type="SAM" id="Phobius"/>
    </source>
</evidence>
<protein>
    <recommendedName>
        <fullName evidence="4">DUF4306 domain-containing protein</fullName>
    </recommendedName>
</protein>
<comment type="caution">
    <text evidence="2">The sequence shown here is derived from an EMBL/GenBank/DDBJ whole genome shotgun (WGS) entry which is preliminary data.</text>
</comment>
<feature type="transmembrane region" description="Helical" evidence="1">
    <location>
        <begin position="50"/>
        <end position="78"/>
    </location>
</feature>